<dbReference type="InterPro" id="IPR015421">
    <property type="entry name" value="PyrdxlP-dep_Trfase_major"/>
</dbReference>
<comment type="cofactor">
    <cofactor evidence="1 5">
        <name>pyridoxal 5'-phosphate</name>
        <dbReference type="ChEBI" id="CHEBI:597326"/>
    </cofactor>
</comment>
<feature type="domain" description="Aminotransferase class V" evidence="6">
    <location>
        <begin position="44"/>
        <end position="321"/>
    </location>
</feature>
<dbReference type="Gene3D" id="3.90.1150.10">
    <property type="entry name" value="Aspartate Aminotransferase, domain 1"/>
    <property type="match status" value="1"/>
</dbReference>
<dbReference type="GO" id="GO:0008453">
    <property type="term" value="F:alanine-glyoxylate transaminase activity"/>
    <property type="evidence" value="ECO:0007669"/>
    <property type="project" value="TreeGrafter"/>
</dbReference>
<dbReference type="GO" id="GO:0019265">
    <property type="term" value="P:glycine biosynthetic process, by transamination of glyoxylate"/>
    <property type="evidence" value="ECO:0007669"/>
    <property type="project" value="TreeGrafter"/>
</dbReference>
<comment type="caution">
    <text evidence="7">The sequence shown here is derived from an EMBL/GenBank/DDBJ whole genome shotgun (WGS) entry which is preliminary data.</text>
</comment>
<proteinExistence type="inferred from homology"/>
<dbReference type="Gene3D" id="3.40.640.10">
    <property type="entry name" value="Type I PLP-dependent aspartate aminotransferase-like (Major domain)"/>
    <property type="match status" value="1"/>
</dbReference>
<dbReference type="PANTHER" id="PTHR21152:SF40">
    <property type="entry name" value="ALANINE--GLYOXYLATE AMINOTRANSFERASE"/>
    <property type="match status" value="1"/>
</dbReference>
<dbReference type="InterPro" id="IPR000192">
    <property type="entry name" value="Aminotrans_V_dom"/>
</dbReference>
<evidence type="ECO:0000313" key="7">
    <source>
        <dbReference type="EMBL" id="TDR55885.1"/>
    </source>
</evidence>
<evidence type="ECO:0000256" key="2">
    <source>
        <dbReference type="ARBA" id="ARBA00009236"/>
    </source>
</evidence>
<dbReference type="InterPro" id="IPR024169">
    <property type="entry name" value="SP_NH2Trfase/AEP_transaminase"/>
</dbReference>
<feature type="modified residue" description="N6-(pyridoxal phosphate)lysine" evidence="5">
    <location>
        <position position="220"/>
    </location>
</feature>
<keyword evidence="7" id="KW-0808">Transferase</keyword>
<evidence type="ECO:0000256" key="4">
    <source>
        <dbReference type="PIRSR" id="PIRSR000524-1"/>
    </source>
</evidence>
<comment type="similarity">
    <text evidence="2">Belongs to the class-V pyridoxal-phosphate-dependent aminotransferase family.</text>
</comment>
<keyword evidence="3 5" id="KW-0663">Pyridoxal phosphate</keyword>
<gene>
    <name evidence="7" type="ORF">DFP85_10559</name>
</gene>
<dbReference type="Pfam" id="PF00266">
    <property type="entry name" value="Aminotran_5"/>
    <property type="match status" value="1"/>
</dbReference>
<dbReference type="EMBL" id="SNZJ01000005">
    <property type="protein sequence ID" value="TDR55885.1"/>
    <property type="molecule type" value="Genomic_DNA"/>
</dbReference>
<dbReference type="AlphaFoldDB" id="A0A4R6ZTB4"/>
<dbReference type="SUPFAM" id="SSF53383">
    <property type="entry name" value="PLP-dependent transferases"/>
    <property type="match status" value="1"/>
</dbReference>
<dbReference type="PIRSF" id="PIRSF000524">
    <property type="entry name" value="SPT"/>
    <property type="match status" value="1"/>
</dbReference>
<feature type="binding site" evidence="4">
    <location>
        <position position="369"/>
    </location>
    <ligand>
        <name>substrate</name>
    </ligand>
</feature>
<sequence>MGICLSYLLPSPRKARINTENEMAGLLPDVDPDGLLEYSVVYTDRALNHMSKSFQGVMRDVSSTLKEVYNAHSTVIVPGSGTFGMEAVARQFAKERRCLVIRNGWFSYRWSQILEMGQIPAEVNVLKARRLDEDDPTSPFAPPPIEDVIESIHDQQPDIVFAPHVETASGMLLPDDYLRQIADAIHEQGGLFVLDCIASGTLWVDMQDIGVDVLVSAPQKGWSASPCCGMVMLSRQAREIIEETTSTSFACDLKKWLTIMETYEGGGHAYHATLPTDGLRQLRDVMRETQQYGFDKVRDEQWEVGRRVRGMLAEHGFRSVAAPGFEAPGVVVCYTADEGIVGKFLAAGVQVAAGVPLMCDEGNDYRAFRIGLFGLDKLHHPERTLESLEAALAKVQGADD</sequence>
<evidence type="ECO:0000256" key="3">
    <source>
        <dbReference type="ARBA" id="ARBA00022898"/>
    </source>
</evidence>
<evidence type="ECO:0000259" key="6">
    <source>
        <dbReference type="Pfam" id="PF00266"/>
    </source>
</evidence>
<organism evidence="7 8">
    <name type="scientific">Halomonas ventosae</name>
    <dbReference type="NCBI Taxonomy" id="229007"/>
    <lineage>
        <taxon>Bacteria</taxon>
        <taxon>Pseudomonadati</taxon>
        <taxon>Pseudomonadota</taxon>
        <taxon>Gammaproteobacteria</taxon>
        <taxon>Oceanospirillales</taxon>
        <taxon>Halomonadaceae</taxon>
        <taxon>Halomonas</taxon>
    </lineage>
</organism>
<dbReference type="InterPro" id="IPR015422">
    <property type="entry name" value="PyrdxlP-dep_Trfase_small"/>
</dbReference>
<reference evidence="7 8" key="1">
    <citation type="submission" date="2019-03" db="EMBL/GenBank/DDBJ databases">
        <title>Genomic Encyclopedia of Type Strains, Phase III (KMG-III): the genomes of soil and plant-associated and newly described type strains.</title>
        <authorList>
            <person name="Whitman W."/>
        </authorList>
    </citation>
    <scope>NUCLEOTIDE SEQUENCE [LARGE SCALE GENOMIC DNA]</scope>
    <source>
        <strain evidence="7 8">CECT 5797</strain>
    </source>
</reference>
<dbReference type="InterPro" id="IPR015424">
    <property type="entry name" value="PyrdxlP-dep_Trfase"/>
</dbReference>
<dbReference type="PANTHER" id="PTHR21152">
    <property type="entry name" value="AMINOTRANSFERASE CLASS V"/>
    <property type="match status" value="1"/>
</dbReference>
<name>A0A4R6ZTB4_9GAMM</name>
<keyword evidence="7" id="KW-0032">Aminotransferase</keyword>
<evidence type="ECO:0000256" key="1">
    <source>
        <dbReference type="ARBA" id="ARBA00001933"/>
    </source>
</evidence>
<dbReference type="Proteomes" id="UP000295212">
    <property type="component" value="Unassembled WGS sequence"/>
</dbReference>
<dbReference type="GO" id="GO:0004760">
    <property type="term" value="F:L-serine-pyruvate transaminase activity"/>
    <property type="evidence" value="ECO:0007669"/>
    <property type="project" value="TreeGrafter"/>
</dbReference>
<evidence type="ECO:0000256" key="5">
    <source>
        <dbReference type="PIRSR" id="PIRSR000524-50"/>
    </source>
</evidence>
<accession>A0A4R6ZTB4</accession>
<evidence type="ECO:0000313" key="8">
    <source>
        <dbReference type="Proteomes" id="UP000295212"/>
    </source>
</evidence>
<protein>
    <submittedName>
        <fullName evidence="7">Aspartate aminotransferase-like enzyme</fullName>
    </submittedName>
</protein>